<dbReference type="EMBL" id="CAADEW010000028">
    <property type="protein sequence ID" value="VFJ50739.1"/>
    <property type="molecule type" value="Genomic_DNA"/>
</dbReference>
<reference evidence="1" key="1">
    <citation type="submission" date="2019-02" db="EMBL/GenBank/DDBJ databases">
        <authorList>
            <person name="Gruber-Vodicka R. H."/>
            <person name="Seah K. B. B."/>
        </authorList>
    </citation>
    <scope>NUCLEOTIDE SEQUENCE</scope>
    <source>
        <strain evidence="2">BECK_BZ106</strain>
        <strain evidence="1">BECK_BZ15</strain>
    </source>
</reference>
<evidence type="ECO:0008006" key="3">
    <source>
        <dbReference type="Google" id="ProtNLM"/>
    </source>
</evidence>
<gene>
    <name evidence="1" type="ORF">BECKFW1821A_GA0114235_102829</name>
    <name evidence="2" type="ORF">BECKFW1821B_GA0114236_101322</name>
</gene>
<organism evidence="1">
    <name type="scientific">Candidatus Kentrum sp. FW</name>
    <dbReference type="NCBI Taxonomy" id="2126338"/>
    <lineage>
        <taxon>Bacteria</taxon>
        <taxon>Pseudomonadati</taxon>
        <taxon>Pseudomonadota</taxon>
        <taxon>Gammaproteobacteria</taxon>
        <taxon>Candidatus Kentrum</taxon>
    </lineage>
</organism>
<sequence>MKHLFTLEYWRDDGWYVGRLREIPGVFSQGETLVALEENIEDAYRLMIGEASGIDHPIAPHTKEIMLEVA</sequence>
<protein>
    <recommendedName>
        <fullName evidence="3">Nuclease of the RNAse H fold, HicB family</fullName>
    </recommendedName>
</protein>
<proteinExistence type="predicted"/>
<name>A0A450SDR0_9GAMM</name>
<evidence type="ECO:0000313" key="2">
    <source>
        <dbReference type="EMBL" id="VFJ52853.1"/>
    </source>
</evidence>
<dbReference type="EMBL" id="CAADFD010000013">
    <property type="protein sequence ID" value="VFJ52853.1"/>
    <property type="molecule type" value="Genomic_DNA"/>
</dbReference>
<dbReference type="InterPro" id="IPR035069">
    <property type="entry name" value="TTHA1013/TTHA0281-like"/>
</dbReference>
<dbReference type="SUPFAM" id="SSF143100">
    <property type="entry name" value="TTHA1013/TTHA0281-like"/>
    <property type="match status" value="1"/>
</dbReference>
<accession>A0A450SDR0</accession>
<dbReference type="AlphaFoldDB" id="A0A450SDR0"/>
<evidence type="ECO:0000313" key="1">
    <source>
        <dbReference type="EMBL" id="VFJ50739.1"/>
    </source>
</evidence>
<dbReference type="Gene3D" id="3.30.160.250">
    <property type="match status" value="1"/>
</dbReference>